<dbReference type="InterPro" id="IPR045864">
    <property type="entry name" value="aa-tRNA-synth_II/BPL/LPL"/>
</dbReference>
<dbReference type="Pfam" id="PF00587">
    <property type="entry name" value="tRNA-synt_2b"/>
    <property type="match status" value="1"/>
</dbReference>
<dbReference type="CDD" id="cd00860">
    <property type="entry name" value="ThrRS_anticodon"/>
    <property type="match status" value="1"/>
</dbReference>
<keyword evidence="4" id="KW-0547">Nucleotide-binding</keyword>
<evidence type="ECO:0000256" key="6">
    <source>
        <dbReference type="ARBA" id="ARBA00022917"/>
    </source>
</evidence>
<keyword evidence="5" id="KW-0067">ATP-binding</keyword>
<protein>
    <recommendedName>
        <fullName evidence="2">threonine--tRNA ligase</fullName>
        <ecNumber evidence="2">6.1.1.3</ecNumber>
    </recommendedName>
</protein>
<feature type="domain" description="Aminoacyl-transfer RNA synthetases class-II family profile" evidence="9">
    <location>
        <begin position="1"/>
        <end position="81"/>
    </location>
</feature>
<evidence type="ECO:0000256" key="4">
    <source>
        <dbReference type="ARBA" id="ARBA00022741"/>
    </source>
</evidence>
<dbReference type="EC" id="6.1.1.3" evidence="2"/>
<dbReference type="GO" id="GO:0005737">
    <property type="term" value="C:cytoplasm"/>
    <property type="evidence" value="ECO:0007669"/>
    <property type="project" value="InterPro"/>
</dbReference>
<comment type="caution">
    <text evidence="10">The sequence shown here is derived from an EMBL/GenBank/DDBJ whole genome shotgun (WGS) entry which is preliminary data.</text>
</comment>
<name>X1EKC9_9ZZZZ</name>
<keyword evidence="6" id="KW-0648">Protein biosynthesis</keyword>
<evidence type="ECO:0000256" key="1">
    <source>
        <dbReference type="ARBA" id="ARBA00008226"/>
    </source>
</evidence>
<gene>
    <name evidence="10" type="ORF">S03H2_15369</name>
</gene>
<dbReference type="EMBL" id="BARU01007811">
    <property type="protein sequence ID" value="GAH33022.1"/>
    <property type="molecule type" value="Genomic_DNA"/>
</dbReference>
<dbReference type="Pfam" id="PF03129">
    <property type="entry name" value="HGTP_anticodon"/>
    <property type="match status" value="1"/>
</dbReference>
<dbReference type="GO" id="GO:0006435">
    <property type="term" value="P:threonyl-tRNA aminoacylation"/>
    <property type="evidence" value="ECO:0007669"/>
    <property type="project" value="InterPro"/>
</dbReference>
<organism evidence="10">
    <name type="scientific">marine sediment metagenome</name>
    <dbReference type="NCBI Taxonomy" id="412755"/>
    <lineage>
        <taxon>unclassified sequences</taxon>
        <taxon>metagenomes</taxon>
        <taxon>ecological metagenomes</taxon>
    </lineage>
</organism>
<feature type="non-terminal residue" evidence="10">
    <location>
        <position position="1"/>
    </location>
</feature>
<dbReference type="PRINTS" id="PR01047">
    <property type="entry name" value="TRNASYNTHTHR"/>
</dbReference>
<dbReference type="AlphaFoldDB" id="X1EKC9"/>
<sequence length="178" mass="20005">ENKGEGAFYGPKIDFNVKDSLGRSWQLGTVQLDFAMAERLEAVYIDQKGKKQHPVIIHRAILGSIERFIAVLLEHTAGALPVWLSPIQAQILPVSDKFLDYAREVEKKLKEAGLRVEINDRNETLGKKIRSGKKEKIPYLLVVGPKEEKAQTVSVESREKGDLGQMELDKFLGRVRPG</sequence>
<dbReference type="InterPro" id="IPR036621">
    <property type="entry name" value="Anticodon-bd_dom_sf"/>
</dbReference>
<keyword evidence="7" id="KW-0030">Aminoacyl-tRNA synthetase</keyword>
<evidence type="ECO:0000256" key="2">
    <source>
        <dbReference type="ARBA" id="ARBA00013163"/>
    </source>
</evidence>
<dbReference type="InterPro" id="IPR004154">
    <property type="entry name" value="Anticodon-bd"/>
</dbReference>
<dbReference type="PANTHER" id="PTHR11451:SF44">
    <property type="entry name" value="THREONINE--TRNA LIGASE, CHLOROPLASTIC_MITOCHONDRIAL 2"/>
    <property type="match status" value="1"/>
</dbReference>
<dbReference type="Gene3D" id="3.30.930.10">
    <property type="entry name" value="Bira Bifunctional Protein, Domain 2"/>
    <property type="match status" value="1"/>
</dbReference>
<dbReference type="InterPro" id="IPR002320">
    <property type="entry name" value="Thr-tRNA-ligase_IIa"/>
</dbReference>
<dbReference type="InterPro" id="IPR006195">
    <property type="entry name" value="aa-tRNA-synth_II"/>
</dbReference>
<reference evidence="10" key="1">
    <citation type="journal article" date="2014" name="Front. Microbiol.">
        <title>High frequency of phylogenetically diverse reductive dehalogenase-homologous genes in deep subseafloor sedimentary metagenomes.</title>
        <authorList>
            <person name="Kawai M."/>
            <person name="Futagami T."/>
            <person name="Toyoda A."/>
            <person name="Takaki Y."/>
            <person name="Nishi S."/>
            <person name="Hori S."/>
            <person name="Arai W."/>
            <person name="Tsubouchi T."/>
            <person name="Morono Y."/>
            <person name="Uchiyama I."/>
            <person name="Ito T."/>
            <person name="Fujiyama A."/>
            <person name="Inagaki F."/>
            <person name="Takami H."/>
        </authorList>
    </citation>
    <scope>NUCLEOTIDE SEQUENCE</scope>
    <source>
        <strain evidence="10">Expedition CK06-06</strain>
    </source>
</reference>
<dbReference type="SUPFAM" id="SSF52954">
    <property type="entry name" value="Class II aaRS ABD-related"/>
    <property type="match status" value="1"/>
</dbReference>
<evidence type="ECO:0000256" key="8">
    <source>
        <dbReference type="ARBA" id="ARBA00049515"/>
    </source>
</evidence>
<comment type="similarity">
    <text evidence="1">Belongs to the class-II aminoacyl-tRNA synthetase family.</text>
</comment>
<dbReference type="InterPro" id="IPR047246">
    <property type="entry name" value="ThrRS_anticodon"/>
</dbReference>
<dbReference type="PANTHER" id="PTHR11451">
    <property type="entry name" value="THREONINE-TRNA LIGASE"/>
    <property type="match status" value="1"/>
</dbReference>
<proteinExistence type="inferred from homology"/>
<dbReference type="SUPFAM" id="SSF55681">
    <property type="entry name" value="Class II aaRS and biotin synthetases"/>
    <property type="match status" value="1"/>
</dbReference>
<dbReference type="GO" id="GO:0005524">
    <property type="term" value="F:ATP binding"/>
    <property type="evidence" value="ECO:0007669"/>
    <property type="project" value="UniProtKB-KW"/>
</dbReference>
<evidence type="ECO:0000256" key="7">
    <source>
        <dbReference type="ARBA" id="ARBA00023146"/>
    </source>
</evidence>
<dbReference type="GO" id="GO:0004829">
    <property type="term" value="F:threonine-tRNA ligase activity"/>
    <property type="evidence" value="ECO:0007669"/>
    <property type="project" value="UniProtKB-EC"/>
</dbReference>
<evidence type="ECO:0000256" key="3">
    <source>
        <dbReference type="ARBA" id="ARBA00022598"/>
    </source>
</evidence>
<comment type="catalytic activity">
    <reaction evidence="8">
        <text>tRNA(Thr) + L-threonine + ATP = L-threonyl-tRNA(Thr) + AMP + diphosphate + H(+)</text>
        <dbReference type="Rhea" id="RHEA:24624"/>
        <dbReference type="Rhea" id="RHEA-COMP:9670"/>
        <dbReference type="Rhea" id="RHEA-COMP:9704"/>
        <dbReference type="ChEBI" id="CHEBI:15378"/>
        <dbReference type="ChEBI" id="CHEBI:30616"/>
        <dbReference type="ChEBI" id="CHEBI:33019"/>
        <dbReference type="ChEBI" id="CHEBI:57926"/>
        <dbReference type="ChEBI" id="CHEBI:78442"/>
        <dbReference type="ChEBI" id="CHEBI:78534"/>
        <dbReference type="ChEBI" id="CHEBI:456215"/>
        <dbReference type="EC" id="6.1.1.3"/>
    </reaction>
</comment>
<evidence type="ECO:0000259" key="9">
    <source>
        <dbReference type="PROSITE" id="PS50862"/>
    </source>
</evidence>
<keyword evidence="3" id="KW-0436">Ligase</keyword>
<evidence type="ECO:0000313" key="10">
    <source>
        <dbReference type="EMBL" id="GAH33022.1"/>
    </source>
</evidence>
<accession>X1EKC9</accession>
<evidence type="ECO:0000256" key="5">
    <source>
        <dbReference type="ARBA" id="ARBA00022840"/>
    </source>
</evidence>
<dbReference type="Gene3D" id="3.40.50.800">
    <property type="entry name" value="Anticodon-binding domain"/>
    <property type="match status" value="1"/>
</dbReference>
<dbReference type="PROSITE" id="PS50862">
    <property type="entry name" value="AA_TRNA_LIGASE_II"/>
    <property type="match status" value="1"/>
</dbReference>
<dbReference type="FunFam" id="3.40.50.800:FF:000001">
    <property type="entry name" value="Threonine--tRNA ligase"/>
    <property type="match status" value="1"/>
</dbReference>
<dbReference type="InterPro" id="IPR002314">
    <property type="entry name" value="aa-tRNA-synt_IIb"/>
</dbReference>